<evidence type="ECO:0000256" key="10">
    <source>
        <dbReference type="ARBA" id="ARBA00023136"/>
    </source>
</evidence>
<dbReference type="InterPro" id="IPR036548">
    <property type="entry name" value="Cyt_c_oxidase_su8_sf"/>
</dbReference>
<dbReference type="EMBL" id="LZPO01027124">
    <property type="protein sequence ID" value="OBS79257.1"/>
    <property type="molecule type" value="Genomic_DNA"/>
</dbReference>
<dbReference type="GO" id="GO:0045277">
    <property type="term" value="C:respiratory chain complex IV"/>
    <property type="evidence" value="ECO:0007669"/>
    <property type="project" value="UniProtKB-UniRule"/>
</dbReference>
<dbReference type="AlphaFoldDB" id="A0A1A6HNF4"/>
<dbReference type="InterPro" id="IPR003205">
    <property type="entry name" value="Cyt_c_oxidase_su8"/>
</dbReference>
<dbReference type="SUPFAM" id="SSF81431">
    <property type="entry name" value="Mitochondrial cytochrome c oxidase subunit VIIIb (aka IX)"/>
    <property type="match status" value="1"/>
</dbReference>
<comment type="subcellular location">
    <subcellularLocation>
        <location evidence="1 11">Mitochondrion inner membrane</location>
        <topology evidence="1 11">Single-pass membrane protein</topology>
    </subcellularLocation>
</comment>
<evidence type="ECO:0000256" key="9">
    <source>
        <dbReference type="ARBA" id="ARBA00023128"/>
    </source>
</evidence>
<evidence type="ECO:0000256" key="8">
    <source>
        <dbReference type="ARBA" id="ARBA00022989"/>
    </source>
</evidence>
<evidence type="ECO:0000313" key="12">
    <source>
        <dbReference type="EMBL" id="OBS79257.1"/>
    </source>
</evidence>
<name>A0A1A6HNF4_NEOLE</name>
<gene>
    <name evidence="12" type="ORF">A6R68_18376</name>
</gene>
<keyword evidence="8 11" id="KW-1133">Transmembrane helix</keyword>
<dbReference type="PANTHER" id="PTHR16717:SF2">
    <property type="entry name" value="CYTOCHROME C OXIDASE SUBUNIT 8C, MITOCHONDRIAL"/>
    <property type="match status" value="1"/>
</dbReference>
<dbReference type="GO" id="GO:0005743">
    <property type="term" value="C:mitochondrial inner membrane"/>
    <property type="evidence" value="ECO:0007669"/>
    <property type="project" value="UniProtKB-SubCell"/>
</dbReference>
<evidence type="ECO:0000256" key="1">
    <source>
        <dbReference type="ARBA" id="ARBA00004434"/>
    </source>
</evidence>
<evidence type="ECO:0000256" key="7">
    <source>
        <dbReference type="ARBA" id="ARBA00022946"/>
    </source>
</evidence>
<dbReference type="UniPathway" id="UPA00705"/>
<dbReference type="Pfam" id="PF02285">
    <property type="entry name" value="COX8"/>
    <property type="match status" value="1"/>
</dbReference>
<dbReference type="OrthoDB" id="9623219at2759"/>
<evidence type="ECO:0000256" key="3">
    <source>
        <dbReference type="ARBA" id="ARBA00010117"/>
    </source>
</evidence>
<proteinExistence type="inferred from homology"/>
<comment type="subunit">
    <text evidence="4 11">Component of the cytochrome c oxidase (complex IV, CIV), a multisubunit enzyme composed of 14 subunits. The complex is composed of a catalytic core of 3 subunits MT-CO1, MT-CO2 and MT-CO3, encoded in the mitochondrial DNA, and 11 supernumerary subunits COX4I, COX5A, COX5B, COX6A, COX6B, COX6C, COX7A, COX7B, COX7C, COX8 and NDUFA4, which are encoded in the nuclear genome. The complex exists as a monomer or a dimer and forms supercomplexes (SCs) in the inner mitochondrial membrane with NADH-ubiquinone oxidoreductase (complex I, CI) and ubiquinol-cytochrome c oxidoreductase (cytochrome b-c1 complex, complex III, CIII), resulting in different assemblies (supercomplex SCI(1)III(2)IV(1) and megacomplex MCI(2)III(2)IV(2)).</text>
</comment>
<evidence type="ECO:0000256" key="5">
    <source>
        <dbReference type="ARBA" id="ARBA00022692"/>
    </source>
</evidence>
<evidence type="ECO:0000256" key="2">
    <source>
        <dbReference type="ARBA" id="ARBA00004673"/>
    </source>
</evidence>
<dbReference type="Proteomes" id="UP000092124">
    <property type="component" value="Unassembled WGS sequence"/>
</dbReference>
<comment type="function">
    <text evidence="11">Component of the cytochrome c oxidase, the last enzyme in the mitochondrial electron transport chain which drives oxidative phosphorylation. The respiratory chain contains 3 multisubunit complexes succinate dehydrogenase (complex II, CII), ubiquinol-cytochrome c oxidoreductase (cytochrome b-c1 complex, complex III, CIII) and cytochrome c oxidase (complex IV, CIV), that cooperate to transfer electrons derived from NADH and succinate to molecular oxygen, creating an electrochemical gradient over the inner membrane that drives transmembrane transport and the ATP synthase. Cytochrome c oxidase is the component of the respiratory chain that catalyzes the reduction of oxygen to water. Electrons originating from reduced cytochrome c in the intermembrane space (IMS) are transferred via the dinuclear copper A center (CU(A)) of subunit 2 and heme A of subunit 1 to the active site in subunit 1, a binuclear center (BNC) formed by heme A3 and copper B (CU(B)). The BNC reduces molecular oxygen to 2 water molecules using 4 electrons from cytochrome c in the IMS and 4 protons from the mitochondrial matrix.</text>
</comment>
<keyword evidence="10 11" id="KW-0472">Membrane</keyword>
<dbReference type="PANTHER" id="PTHR16717">
    <property type="entry name" value="CYTOCHROME C OXIDASE POLYPEPTIDE VIII"/>
    <property type="match status" value="1"/>
</dbReference>
<comment type="pathway">
    <text evidence="2 11">Energy metabolism; oxidative phosphorylation.</text>
</comment>
<comment type="caution">
    <text evidence="12">The sequence shown here is derived from an EMBL/GenBank/DDBJ whole genome shotgun (WGS) entry which is preliminary data.</text>
</comment>
<evidence type="ECO:0000256" key="4">
    <source>
        <dbReference type="ARBA" id="ARBA00011485"/>
    </source>
</evidence>
<keyword evidence="13" id="KW-1185">Reference proteome</keyword>
<reference evidence="12 13" key="1">
    <citation type="submission" date="2016-06" db="EMBL/GenBank/DDBJ databases">
        <title>The Draft Genome Sequence and Annotation of the Desert Woodrat Neotoma lepida.</title>
        <authorList>
            <person name="Campbell M."/>
            <person name="Oakeson K.F."/>
            <person name="Yandell M."/>
            <person name="Halpert J.R."/>
            <person name="Dearing D."/>
        </authorList>
    </citation>
    <scope>NUCLEOTIDE SEQUENCE [LARGE SCALE GENOMIC DNA]</scope>
    <source>
        <strain evidence="12">417</strain>
        <tissue evidence="12">Liver</tissue>
    </source>
</reference>
<keyword evidence="9 11" id="KW-0496">Mitochondrion</keyword>
<evidence type="ECO:0000256" key="11">
    <source>
        <dbReference type="RuleBase" id="RU368101"/>
    </source>
</evidence>
<dbReference type="GO" id="GO:0006123">
    <property type="term" value="P:mitochondrial electron transport, cytochrome c to oxygen"/>
    <property type="evidence" value="ECO:0007669"/>
    <property type="project" value="UniProtKB-UniRule"/>
</dbReference>
<feature type="transmembrane region" description="Helical" evidence="11">
    <location>
        <begin position="43"/>
        <end position="62"/>
    </location>
</feature>
<evidence type="ECO:0000313" key="13">
    <source>
        <dbReference type="Proteomes" id="UP000092124"/>
    </source>
</evidence>
<accession>A0A1A6HNF4</accession>
<keyword evidence="7 11" id="KW-0809">Transit peptide</keyword>
<organism evidence="12 13">
    <name type="scientific">Neotoma lepida</name>
    <name type="common">Desert woodrat</name>
    <dbReference type="NCBI Taxonomy" id="56216"/>
    <lineage>
        <taxon>Eukaryota</taxon>
        <taxon>Metazoa</taxon>
        <taxon>Chordata</taxon>
        <taxon>Craniata</taxon>
        <taxon>Vertebrata</taxon>
        <taxon>Euteleostomi</taxon>
        <taxon>Mammalia</taxon>
        <taxon>Eutheria</taxon>
        <taxon>Euarchontoglires</taxon>
        <taxon>Glires</taxon>
        <taxon>Rodentia</taxon>
        <taxon>Myomorpha</taxon>
        <taxon>Muroidea</taxon>
        <taxon>Cricetidae</taxon>
        <taxon>Neotominae</taxon>
        <taxon>Neotoma</taxon>
    </lineage>
</organism>
<keyword evidence="6 11" id="KW-0999">Mitochondrion inner membrane</keyword>
<dbReference type="Gene3D" id="4.10.81.10">
    <property type="entry name" value="Cytochrome c oxidase, subunit 8"/>
    <property type="match status" value="1"/>
</dbReference>
<keyword evidence="5 11" id="KW-0812">Transmembrane</keyword>
<dbReference type="STRING" id="56216.A0A1A6HNF4"/>
<comment type="similarity">
    <text evidence="3 11">Belongs to the cytochrome c oxidase VIII family.</text>
</comment>
<evidence type="ECO:0000256" key="6">
    <source>
        <dbReference type="ARBA" id="ARBA00022792"/>
    </source>
</evidence>
<sequence length="70" mass="8019">MSRLMQLCPSLLRHHTVLFLKLGGRLTHSQRPRQRDLSPTESVVGMVVFFTSFFIPGAYVLTNLKQFKGE</sequence>
<protein>
    <recommendedName>
        <fullName evidence="11">Cytochrome c oxidase subunit 8</fullName>
    </recommendedName>
    <alternativeName>
        <fullName evidence="11">Cytochrome c oxidase polypeptide VIII</fullName>
    </alternativeName>
</protein>